<dbReference type="Gene3D" id="3.55.50.30">
    <property type="match status" value="1"/>
</dbReference>
<feature type="region of interest" description="Disordered" evidence="1">
    <location>
        <begin position="158"/>
        <end position="183"/>
    </location>
</feature>
<evidence type="ECO:0000256" key="1">
    <source>
        <dbReference type="SAM" id="MobiDB-lite"/>
    </source>
</evidence>
<dbReference type="EMBL" id="JBHSDU010000014">
    <property type="protein sequence ID" value="MFC4312334.1"/>
    <property type="molecule type" value="Genomic_DNA"/>
</dbReference>
<accession>A0ABV8SXK6</accession>
<dbReference type="RefSeq" id="WP_380601633.1">
    <property type="nucleotide sequence ID" value="NZ_JBHSDU010000014.1"/>
</dbReference>
<feature type="compositionally biased region" description="Basic and acidic residues" evidence="1">
    <location>
        <begin position="170"/>
        <end position="183"/>
    </location>
</feature>
<comment type="caution">
    <text evidence="2">The sequence shown here is derived from an EMBL/GenBank/DDBJ whole genome shotgun (WGS) entry which is preliminary data.</text>
</comment>
<sequence length="183" mass="19297">MFTRIPTRPRPLSCLKVVTLTIALLSGAIVRSEDVTTYNLSIPSLPLVDALLEFSTQAEIGLLMGEGTGNSTLAPPLEGNFSAAAALELLLAGTDLRVTWVDDKNVSITQNRPPASPDGEREVAVIGSRLSGGGASAPIRGYSLKEIERLLLEGGFVIPSGRPAGTQQDSEIRNDEAAKDSAR</sequence>
<name>A0ABV8SXK6_9GAMM</name>
<keyword evidence="3" id="KW-1185">Reference proteome</keyword>
<evidence type="ECO:0008006" key="4">
    <source>
        <dbReference type="Google" id="ProtNLM"/>
    </source>
</evidence>
<evidence type="ECO:0000313" key="3">
    <source>
        <dbReference type="Proteomes" id="UP001595904"/>
    </source>
</evidence>
<gene>
    <name evidence="2" type="ORF">ACFPN2_24845</name>
</gene>
<reference evidence="3" key="1">
    <citation type="journal article" date="2019" name="Int. J. Syst. Evol. Microbiol.">
        <title>The Global Catalogue of Microorganisms (GCM) 10K type strain sequencing project: providing services to taxonomists for standard genome sequencing and annotation.</title>
        <authorList>
            <consortium name="The Broad Institute Genomics Platform"/>
            <consortium name="The Broad Institute Genome Sequencing Center for Infectious Disease"/>
            <person name="Wu L."/>
            <person name="Ma J."/>
        </authorList>
    </citation>
    <scope>NUCLEOTIDE SEQUENCE [LARGE SCALE GENOMIC DNA]</scope>
    <source>
        <strain evidence="3">CGMCC 1.10759</strain>
    </source>
</reference>
<evidence type="ECO:0000313" key="2">
    <source>
        <dbReference type="EMBL" id="MFC4312334.1"/>
    </source>
</evidence>
<protein>
    <recommendedName>
        <fullName evidence="4">Secretin/TonB short N-terminal domain-containing protein</fullName>
    </recommendedName>
</protein>
<dbReference type="Proteomes" id="UP001595904">
    <property type="component" value="Unassembled WGS sequence"/>
</dbReference>
<organism evidence="2 3">
    <name type="scientific">Steroidobacter flavus</name>
    <dbReference type="NCBI Taxonomy" id="1842136"/>
    <lineage>
        <taxon>Bacteria</taxon>
        <taxon>Pseudomonadati</taxon>
        <taxon>Pseudomonadota</taxon>
        <taxon>Gammaproteobacteria</taxon>
        <taxon>Steroidobacterales</taxon>
        <taxon>Steroidobacteraceae</taxon>
        <taxon>Steroidobacter</taxon>
    </lineage>
</organism>
<proteinExistence type="predicted"/>